<keyword evidence="3" id="KW-1185">Reference proteome</keyword>
<dbReference type="Proteomes" id="UP001472677">
    <property type="component" value="Unassembled WGS sequence"/>
</dbReference>
<sequence length="88" mass="9425">MASLLSACSSTVIILQGKQGVLVALVSLLAGYCMTRLQGIEHHAIRGAAGLSILDPLPVLQWSLLSVCLFFAMRTGKMHVIHYTEACV</sequence>
<gene>
    <name evidence="2" type="ORF">V6N12_054273</name>
</gene>
<keyword evidence="1" id="KW-1133">Transmembrane helix</keyword>
<evidence type="ECO:0000313" key="2">
    <source>
        <dbReference type="EMBL" id="KAK8527045.1"/>
    </source>
</evidence>
<evidence type="ECO:0000313" key="3">
    <source>
        <dbReference type="Proteomes" id="UP001472677"/>
    </source>
</evidence>
<protein>
    <submittedName>
        <fullName evidence="2">Uncharacterized protein</fullName>
    </submittedName>
</protein>
<keyword evidence="1" id="KW-0472">Membrane</keyword>
<name>A0ABR2CZY7_9ROSI</name>
<dbReference type="EMBL" id="JBBPBM010000038">
    <property type="protein sequence ID" value="KAK8527045.1"/>
    <property type="molecule type" value="Genomic_DNA"/>
</dbReference>
<accession>A0ABR2CZY7</accession>
<feature type="transmembrane region" description="Helical" evidence="1">
    <location>
        <begin position="47"/>
        <end position="72"/>
    </location>
</feature>
<organism evidence="2 3">
    <name type="scientific">Hibiscus sabdariffa</name>
    <name type="common">roselle</name>
    <dbReference type="NCBI Taxonomy" id="183260"/>
    <lineage>
        <taxon>Eukaryota</taxon>
        <taxon>Viridiplantae</taxon>
        <taxon>Streptophyta</taxon>
        <taxon>Embryophyta</taxon>
        <taxon>Tracheophyta</taxon>
        <taxon>Spermatophyta</taxon>
        <taxon>Magnoliopsida</taxon>
        <taxon>eudicotyledons</taxon>
        <taxon>Gunneridae</taxon>
        <taxon>Pentapetalae</taxon>
        <taxon>rosids</taxon>
        <taxon>malvids</taxon>
        <taxon>Malvales</taxon>
        <taxon>Malvaceae</taxon>
        <taxon>Malvoideae</taxon>
        <taxon>Hibiscus</taxon>
    </lineage>
</organism>
<reference evidence="2 3" key="1">
    <citation type="journal article" date="2024" name="G3 (Bethesda)">
        <title>Genome assembly of Hibiscus sabdariffa L. provides insights into metabolisms of medicinal natural products.</title>
        <authorList>
            <person name="Kim T."/>
        </authorList>
    </citation>
    <scope>NUCLEOTIDE SEQUENCE [LARGE SCALE GENOMIC DNA]</scope>
    <source>
        <strain evidence="2">TK-2024</strain>
        <tissue evidence="2">Old leaves</tissue>
    </source>
</reference>
<comment type="caution">
    <text evidence="2">The sequence shown here is derived from an EMBL/GenBank/DDBJ whole genome shotgun (WGS) entry which is preliminary data.</text>
</comment>
<proteinExistence type="predicted"/>
<keyword evidence="1" id="KW-0812">Transmembrane</keyword>
<evidence type="ECO:0000256" key="1">
    <source>
        <dbReference type="SAM" id="Phobius"/>
    </source>
</evidence>